<keyword evidence="1" id="KW-0732">Signal</keyword>
<evidence type="ECO:0000256" key="1">
    <source>
        <dbReference type="SAM" id="SignalP"/>
    </source>
</evidence>
<feature type="domain" description="BACON" evidence="2">
    <location>
        <begin position="225"/>
        <end position="273"/>
    </location>
</feature>
<evidence type="ECO:0000313" key="3">
    <source>
        <dbReference type="EMBL" id="MCF2563400.1"/>
    </source>
</evidence>
<evidence type="ECO:0000313" key="4">
    <source>
        <dbReference type="Proteomes" id="UP001200470"/>
    </source>
</evidence>
<feature type="chain" id="PRO_5045169073" evidence="1">
    <location>
        <begin position="22"/>
        <end position="483"/>
    </location>
</feature>
<dbReference type="RefSeq" id="WP_301637786.1">
    <property type="nucleotide sequence ID" value="NZ_JADYTN010000007.1"/>
</dbReference>
<comment type="caution">
    <text evidence="3">The sequence shown here is derived from an EMBL/GenBank/DDBJ whole genome shotgun (WGS) entry which is preliminary data.</text>
</comment>
<dbReference type="InterPro" id="IPR024361">
    <property type="entry name" value="BACON"/>
</dbReference>
<dbReference type="EMBL" id="JADYTN010000007">
    <property type="protein sequence ID" value="MCF2563400.1"/>
    <property type="molecule type" value="Genomic_DNA"/>
</dbReference>
<accession>A0ABS9CE66</accession>
<keyword evidence="4" id="KW-1185">Reference proteome</keyword>
<proteinExistence type="predicted"/>
<dbReference type="CDD" id="cd14948">
    <property type="entry name" value="BACON"/>
    <property type="match status" value="2"/>
</dbReference>
<sequence length="483" mass="51655">MKKIYSLIVFAIGSLTLASCGDDDFTEKVNTIQVEKSETTIPAAGGSVDITLTGEGLTVASAADWLTATINGNVLTASATANPTRESRASHIDVKAANGDTYLVSIVQTGSMLALESNELAATDLDASYNVAIAKSVGSVTVKSLSDWVKASVNAKSDSIKVEVASNDYDVARQGKILVTSGLLEDTLFVNQAAMKFSLSTNVASILSNTAGSKTVTVSHSRPVTVESKADWITASITGNVIKVSVAANATKRRVGEVAVKSGKSEKTLYVSQFDFADQFSGTYNFLFYDVDEGHEGWYYFPADVTDKGISIKPFKEFGAYTIPLTVNKTARTVKTANSGTYLGEWSTGGKTLYLYLAWGNAFGESYMIWSTAAVTDAASTGTVYADRLKSGDIVTIIDWAGTWTNNNVTHQIDTWLFEAMVAKEFTTANNLGFLLALGKPYLMSNPEGTTARYANKNGCAIQLPNGEYARPAVLKNILRPLK</sequence>
<feature type="domain" description="BACON" evidence="2">
    <location>
        <begin position="143"/>
        <end position="193"/>
    </location>
</feature>
<name>A0ABS9CE66_9BACT</name>
<protein>
    <submittedName>
        <fullName evidence="3">BACON domain-containing protein</fullName>
    </submittedName>
</protein>
<evidence type="ECO:0000259" key="2">
    <source>
        <dbReference type="Pfam" id="PF13004"/>
    </source>
</evidence>
<gene>
    <name evidence="3" type="ORF">I6E12_04650</name>
</gene>
<dbReference type="Gene3D" id="2.60.40.10">
    <property type="entry name" value="Immunoglobulins"/>
    <property type="match status" value="2"/>
</dbReference>
<feature type="signal peptide" evidence="1">
    <location>
        <begin position="1"/>
        <end position="21"/>
    </location>
</feature>
<dbReference type="PROSITE" id="PS51257">
    <property type="entry name" value="PROKAR_LIPOPROTEIN"/>
    <property type="match status" value="1"/>
</dbReference>
<dbReference type="Proteomes" id="UP001200470">
    <property type="component" value="Unassembled WGS sequence"/>
</dbReference>
<organism evidence="3 4">
    <name type="scientific">Xylanibacter brevis</name>
    <dbReference type="NCBI Taxonomy" id="83231"/>
    <lineage>
        <taxon>Bacteria</taxon>
        <taxon>Pseudomonadati</taxon>
        <taxon>Bacteroidota</taxon>
        <taxon>Bacteroidia</taxon>
        <taxon>Bacteroidales</taxon>
        <taxon>Prevotellaceae</taxon>
        <taxon>Xylanibacter</taxon>
    </lineage>
</organism>
<dbReference type="Pfam" id="PF13004">
    <property type="entry name" value="BACON"/>
    <property type="match status" value="3"/>
</dbReference>
<dbReference type="InterPro" id="IPR013783">
    <property type="entry name" value="Ig-like_fold"/>
</dbReference>
<feature type="domain" description="BACON" evidence="2">
    <location>
        <begin position="59"/>
        <end position="108"/>
    </location>
</feature>
<reference evidence="3 4" key="1">
    <citation type="submission" date="2020-12" db="EMBL/GenBank/DDBJ databases">
        <title>Whole genome sequences of gut porcine anaerobes.</title>
        <authorList>
            <person name="Kubasova T."/>
            <person name="Jahodarova E."/>
            <person name="Rychlik I."/>
        </authorList>
    </citation>
    <scope>NUCLEOTIDE SEQUENCE [LARGE SCALE GENOMIC DNA]</scope>
    <source>
        <strain evidence="3 4">An925</strain>
    </source>
</reference>